<comment type="catalytic activity">
    <reaction evidence="1">
        <text>(7,8-dihydropterin-6-yl)methyl diphosphate + 4-aminobenzoate = 7,8-dihydropteroate + diphosphate</text>
        <dbReference type="Rhea" id="RHEA:19949"/>
        <dbReference type="ChEBI" id="CHEBI:17836"/>
        <dbReference type="ChEBI" id="CHEBI:17839"/>
        <dbReference type="ChEBI" id="CHEBI:33019"/>
        <dbReference type="ChEBI" id="CHEBI:72950"/>
        <dbReference type="EC" id="2.5.1.15"/>
    </reaction>
</comment>
<keyword evidence="12" id="KW-1185">Reference proteome</keyword>
<dbReference type="PROSITE" id="PS00793">
    <property type="entry name" value="DHPS_2"/>
    <property type="match status" value="1"/>
</dbReference>
<evidence type="ECO:0000256" key="8">
    <source>
        <dbReference type="ARBA" id="ARBA00022909"/>
    </source>
</evidence>
<comment type="pathway">
    <text evidence="3 9">Cofactor biosynthesis; tetrahydrofolate biosynthesis; 7,8-dihydrofolate from 2-amino-4-hydroxy-6-hydroxymethyl-7,8-dihydropteridine diphosphate and 4-aminobenzoate: step 1/2.</text>
</comment>
<keyword evidence="8 9" id="KW-0289">Folate biosynthesis</keyword>
<keyword evidence="7 9" id="KW-0460">Magnesium</keyword>
<dbReference type="InterPro" id="IPR006390">
    <property type="entry name" value="DHP_synth_dom"/>
</dbReference>
<dbReference type="NCBIfam" id="TIGR01496">
    <property type="entry name" value="DHPS"/>
    <property type="match status" value="1"/>
</dbReference>
<feature type="domain" description="Pterin-binding" evidence="10">
    <location>
        <begin position="21"/>
        <end position="269"/>
    </location>
</feature>
<keyword evidence="6 9" id="KW-0479">Metal-binding</keyword>
<evidence type="ECO:0000256" key="9">
    <source>
        <dbReference type="RuleBase" id="RU361205"/>
    </source>
</evidence>
<dbReference type="PANTHER" id="PTHR20941">
    <property type="entry name" value="FOLATE SYNTHESIS PROTEINS"/>
    <property type="match status" value="1"/>
</dbReference>
<reference evidence="11 12" key="1">
    <citation type="submission" date="2023-02" db="EMBL/GenBank/DDBJ databases">
        <title>Devosia algicola sp. nov., isolated from the phycosphere of marine algae.</title>
        <authorList>
            <person name="Kim J.M."/>
            <person name="Lee J.K."/>
            <person name="Choi B.J."/>
            <person name="Bayburt H."/>
            <person name="Jeon C.O."/>
        </authorList>
    </citation>
    <scope>NUCLEOTIDE SEQUENCE [LARGE SCALE GENOMIC DNA]</scope>
    <source>
        <strain evidence="11 12">G20-9</strain>
    </source>
</reference>
<dbReference type="InterPro" id="IPR045031">
    <property type="entry name" value="DHP_synth-like"/>
</dbReference>
<proteinExistence type="inferred from homology"/>
<protein>
    <recommendedName>
        <fullName evidence="4 9">Dihydropteroate synthase</fullName>
        <shortName evidence="9">DHPS</shortName>
        <ecNumber evidence="4 9">2.5.1.15</ecNumber>
    </recommendedName>
    <alternativeName>
        <fullName evidence="9">Dihydropteroate pyrophosphorylase</fullName>
    </alternativeName>
</protein>
<evidence type="ECO:0000256" key="4">
    <source>
        <dbReference type="ARBA" id="ARBA00012458"/>
    </source>
</evidence>
<evidence type="ECO:0000313" key="12">
    <source>
        <dbReference type="Proteomes" id="UP001220530"/>
    </source>
</evidence>
<dbReference type="Pfam" id="PF00809">
    <property type="entry name" value="Pterin_bind"/>
    <property type="match status" value="1"/>
</dbReference>
<dbReference type="InterPro" id="IPR011005">
    <property type="entry name" value="Dihydropteroate_synth-like_sf"/>
</dbReference>
<evidence type="ECO:0000259" key="10">
    <source>
        <dbReference type="PROSITE" id="PS50972"/>
    </source>
</evidence>
<dbReference type="Gene3D" id="3.20.20.20">
    <property type="entry name" value="Dihydropteroate synthase-like"/>
    <property type="match status" value="1"/>
</dbReference>
<evidence type="ECO:0000256" key="5">
    <source>
        <dbReference type="ARBA" id="ARBA00022679"/>
    </source>
</evidence>
<evidence type="ECO:0000256" key="2">
    <source>
        <dbReference type="ARBA" id="ARBA00001946"/>
    </source>
</evidence>
<dbReference type="GO" id="GO:0004156">
    <property type="term" value="F:dihydropteroate synthase activity"/>
    <property type="evidence" value="ECO:0007669"/>
    <property type="project" value="UniProtKB-EC"/>
</dbReference>
<accession>A0ABY7YPG9</accession>
<comment type="function">
    <text evidence="9">Catalyzes the condensation of para-aminobenzoate (pABA) with 6-hydroxymethyl-7,8-dihydropterin diphosphate (DHPt-PP) to form 7,8-dihydropteroate (H2Pte), the immediate precursor of folate derivatives.</text>
</comment>
<comment type="cofactor">
    <cofactor evidence="2 9">
        <name>Mg(2+)</name>
        <dbReference type="ChEBI" id="CHEBI:18420"/>
    </cofactor>
</comment>
<dbReference type="PROSITE" id="PS50972">
    <property type="entry name" value="PTERIN_BINDING"/>
    <property type="match status" value="1"/>
</dbReference>
<evidence type="ECO:0000256" key="1">
    <source>
        <dbReference type="ARBA" id="ARBA00000012"/>
    </source>
</evidence>
<gene>
    <name evidence="11" type="primary">folP</name>
    <name evidence="11" type="ORF">PSQ19_03100</name>
</gene>
<comment type="similarity">
    <text evidence="9">Belongs to the DHPS family.</text>
</comment>
<dbReference type="EC" id="2.5.1.15" evidence="4 9"/>
<evidence type="ECO:0000256" key="6">
    <source>
        <dbReference type="ARBA" id="ARBA00022723"/>
    </source>
</evidence>
<dbReference type="InterPro" id="IPR000489">
    <property type="entry name" value="Pterin-binding_dom"/>
</dbReference>
<evidence type="ECO:0000256" key="7">
    <source>
        <dbReference type="ARBA" id="ARBA00022842"/>
    </source>
</evidence>
<dbReference type="PROSITE" id="PS00792">
    <property type="entry name" value="DHPS_1"/>
    <property type="match status" value="1"/>
</dbReference>
<organism evidence="11 12">
    <name type="scientific">Devosia algicola</name>
    <dbReference type="NCBI Taxonomy" id="3026418"/>
    <lineage>
        <taxon>Bacteria</taxon>
        <taxon>Pseudomonadati</taxon>
        <taxon>Pseudomonadota</taxon>
        <taxon>Alphaproteobacteria</taxon>
        <taxon>Hyphomicrobiales</taxon>
        <taxon>Devosiaceae</taxon>
        <taxon>Devosia</taxon>
    </lineage>
</organism>
<dbReference type="CDD" id="cd00739">
    <property type="entry name" value="DHPS"/>
    <property type="match status" value="1"/>
</dbReference>
<dbReference type="Proteomes" id="UP001220530">
    <property type="component" value="Chromosome"/>
</dbReference>
<evidence type="ECO:0000313" key="11">
    <source>
        <dbReference type="EMBL" id="WDR03191.1"/>
    </source>
</evidence>
<dbReference type="PANTHER" id="PTHR20941:SF1">
    <property type="entry name" value="FOLIC ACID SYNTHESIS PROTEIN FOL1"/>
    <property type="match status" value="1"/>
</dbReference>
<dbReference type="RefSeq" id="WP_282219585.1">
    <property type="nucleotide sequence ID" value="NZ_CP118246.1"/>
</dbReference>
<evidence type="ECO:0000256" key="3">
    <source>
        <dbReference type="ARBA" id="ARBA00004763"/>
    </source>
</evidence>
<dbReference type="SUPFAM" id="SSF51717">
    <property type="entry name" value="Dihydropteroate synthetase-like"/>
    <property type="match status" value="1"/>
</dbReference>
<name>A0ABY7YPG9_9HYPH</name>
<sequence length="283" mass="30191">MHKLYDIPLADGRSLALGRIPVVMGILNVTPDSFSDGGAFNLVDTAVAHARQMIGDGADIIDIGGESTRPGAEPVSTQQELDRVIPVIEALIGAGVSTPLSIDSYKPLVADQAIQSGASIINDVHGLRRAPEMAEIAALHNAPVIAMHWDIERDQSKPIMGEIERYFTQTIAAAKAAGISREKLILDPGFGFGKSLSDNYAVLNATTMLTNLGFPLLIGTSRKSMIGKVLDTSTDERLSGTIATNVLAYSRGAHIFRVHDVRANRDALRVAAATLYGPPQETR</sequence>
<dbReference type="EMBL" id="CP118246">
    <property type="protein sequence ID" value="WDR03191.1"/>
    <property type="molecule type" value="Genomic_DNA"/>
</dbReference>
<keyword evidence="5 9" id="KW-0808">Transferase</keyword>